<comment type="caution">
    <text evidence="4">The sequence shown here is derived from an EMBL/GenBank/DDBJ whole genome shotgun (WGS) entry which is preliminary data.</text>
</comment>
<dbReference type="Proteomes" id="UP000664096">
    <property type="component" value="Unassembled WGS sequence"/>
</dbReference>
<dbReference type="GO" id="GO:0016301">
    <property type="term" value="F:kinase activity"/>
    <property type="evidence" value="ECO:0007669"/>
    <property type="project" value="UniProtKB-KW"/>
</dbReference>
<dbReference type="SUPFAM" id="SSF53613">
    <property type="entry name" value="Ribokinase-like"/>
    <property type="match status" value="1"/>
</dbReference>
<dbReference type="InterPro" id="IPR029056">
    <property type="entry name" value="Ribokinase-like"/>
</dbReference>
<dbReference type="EMBL" id="JAEKJZ010000002">
    <property type="protein sequence ID" value="MBN9671351.1"/>
    <property type="molecule type" value="Genomic_DNA"/>
</dbReference>
<dbReference type="PANTHER" id="PTHR10584:SF166">
    <property type="entry name" value="RIBOKINASE"/>
    <property type="match status" value="1"/>
</dbReference>
<name>A0A939J0Q9_9HYPH</name>
<dbReference type="PANTHER" id="PTHR10584">
    <property type="entry name" value="SUGAR KINASE"/>
    <property type="match status" value="1"/>
</dbReference>
<protein>
    <submittedName>
        <fullName evidence="4">Carbohydrate kinase</fullName>
    </submittedName>
</protein>
<dbReference type="Gene3D" id="3.40.1190.20">
    <property type="match status" value="1"/>
</dbReference>
<feature type="domain" description="Carbohydrate kinase PfkB" evidence="3">
    <location>
        <begin position="11"/>
        <end position="280"/>
    </location>
</feature>
<organism evidence="4 5">
    <name type="scientific">Roseibium aggregatum</name>
    <dbReference type="NCBI Taxonomy" id="187304"/>
    <lineage>
        <taxon>Bacteria</taxon>
        <taxon>Pseudomonadati</taxon>
        <taxon>Pseudomonadota</taxon>
        <taxon>Alphaproteobacteria</taxon>
        <taxon>Hyphomicrobiales</taxon>
        <taxon>Stappiaceae</taxon>
        <taxon>Roseibium</taxon>
    </lineage>
</organism>
<dbReference type="PROSITE" id="PS00584">
    <property type="entry name" value="PFKB_KINASES_2"/>
    <property type="match status" value="1"/>
</dbReference>
<accession>A0A939J0Q9</accession>
<proteinExistence type="predicted"/>
<keyword evidence="1" id="KW-0808">Transferase</keyword>
<dbReference type="InterPro" id="IPR002173">
    <property type="entry name" value="Carboh/pur_kinase_PfkB_CS"/>
</dbReference>
<sequence>MDTIAHAFQDIRPETSTPAQFGTSPGGVATNVARALNRLGLETCLVGSVGDDGAAQALTRQLDAEGLRLCLVPRPGFATGRYVALHDPDGSLKAACVDDRILSEAPADLFDAVLDEIAGTAPGRTIWFVEANLPAPVLTRVLERTGSGLVFANAVSNAKSVRLKPHLRRLNCLMLNRGEAAALTGKPEGTPLAALAEALRHTGLETFVLTDGGSQLMVLEDGSFERFVPAVTSIVDVTGAGDALTAGIIAALARGFSLKEAVPFGLSAAALTLRTTGALAGSLSWAALGGN</sequence>
<dbReference type="Pfam" id="PF00294">
    <property type="entry name" value="PfkB"/>
    <property type="match status" value="1"/>
</dbReference>
<evidence type="ECO:0000313" key="4">
    <source>
        <dbReference type="EMBL" id="MBN9671351.1"/>
    </source>
</evidence>
<gene>
    <name evidence="4" type="ORF">JF539_13470</name>
</gene>
<dbReference type="InterPro" id="IPR011611">
    <property type="entry name" value="PfkB_dom"/>
</dbReference>
<evidence type="ECO:0000259" key="3">
    <source>
        <dbReference type="Pfam" id="PF00294"/>
    </source>
</evidence>
<dbReference type="AlphaFoldDB" id="A0A939J0Q9"/>
<evidence type="ECO:0000256" key="2">
    <source>
        <dbReference type="ARBA" id="ARBA00022777"/>
    </source>
</evidence>
<dbReference type="PROSITE" id="PS00583">
    <property type="entry name" value="PFKB_KINASES_1"/>
    <property type="match status" value="1"/>
</dbReference>
<evidence type="ECO:0000313" key="5">
    <source>
        <dbReference type="Proteomes" id="UP000664096"/>
    </source>
</evidence>
<evidence type="ECO:0000256" key="1">
    <source>
        <dbReference type="ARBA" id="ARBA00022679"/>
    </source>
</evidence>
<reference evidence="4" key="1">
    <citation type="submission" date="2020-12" db="EMBL/GenBank/DDBJ databases">
        <title>Oil enriched cultivation method for isolating marine PHA-producing bacteria.</title>
        <authorList>
            <person name="Zheng W."/>
            <person name="Yu S."/>
            <person name="Huang Y."/>
        </authorList>
    </citation>
    <scope>NUCLEOTIDE SEQUENCE</scope>
    <source>
        <strain evidence="4">SY-2-12</strain>
    </source>
</reference>
<keyword evidence="2 4" id="KW-0418">Kinase</keyword>